<feature type="domain" description="NAD-dependent epimerase/dehydratase" evidence="4">
    <location>
        <begin position="3"/>
        <end position="164"/>
    </location>
</feature>
<keyword evidence="2" id="KW-0560">Oxidoreductase</keyword>
<comment type="similarity">
    <text evidence="1">Belongs to the NAD(P)-dependent epimerase/dehydratase family.</text>
</comment>
<name>A0A0N1IWV0_9BACL</name>
<keyword evidence="6" id="KW-1185">Reference proteome</keyword>
<evidence type="ECO:0000256" key="1">
    <source>
        <dbReference type="ARBA" id="ARBA00007637"/>
    </source>
</evidence>
<organism evidence="5 6">
    <name type="scientific">Paenibacillus xylanivorans</name>
    <dbReference type="NCBI Taxonomy" id="1705561"/>
    <lineage>
        <taxon>Bacteria</taxon>
        <taxon>Bacillati</taxon>
        <taxon>Bacillota</taxon>
        <taxon>Bacilli</taxon>
        <taxon>Bacillales</taxon>
        <taxon>Paenibacillaceae</taxon>
        <taxon>Paenibacillus</taxon>
    </lineage>
</organism>
<protein>
    <submittedName>
        <fullName evidence="5">Epimerase</fullName>
    </submittedName>
</protein>
<dbReference type="OrthoDB" id="9779902at2"/>
<dbReference type="PATRIC" id="fig|1705561.3.peg.794"/>
<dbReference type="SUPFAM" id="SSF51735">
    <property type="entry name" value="NAD(P)-binding Rossmann-fold domains"/>
    <property type="match status" value="1"/>
</dbReference>
<keyword evidence="3" id="KW-0520">NAD</keyword>
<dbReference type="Proteomes" id="UP000037688">
    <property type="component" value="Unassembled WGS sequence"/>
</dbReference>
<dbReference type="PANTHER" id="PTHR43103:SF5">
    <property type="entry name" value="4-EPIMERASE, PUTATIVE (AFU_ORTHOLOGUE AFUA_7G00360)-RELATED"/>
    <property type="match status" value="1"/>
</dbReference>
<evidence type="ECO:0000256" key="3">
    <source>
        <dbReference type="ARBA" id="ARBA00023027"/>
    </source>
</evidence>
<evidence type="ECO:0000259" key="4">
    <source>
        <dbReference type="Pfam" id="PF01370"/>
    </source>
</evidence>
<dbReference type="InterPro" id="IPR001509">
    <property type="entry name" value="Epimerase_deHydtase"/>
</dbReference>
<reference evidence="5 6" key="1">
    <citation type="submission" date="2015-08" db="EMBL/GenBank/DDBJ databases">
        <title>Draft genome sequence of cellulolytic and xylanolytic Paenibacillus sp. A59, isolated from a decaying forest soil from Patagonia, Argentina.</title>
        <authorList>
            <person name="Ghio S."/>
            <person name="Caceres A.M."/>
            <person name="Talia P."/>
            <person name="Grasso D."/>
            <person name="Campos E."/>
        </authorList>
    </citation>
    <scope>NUCLEOTIDE SEQUENCE [LARGE SCALE GENOMIC DNA]</scope>
    <source>
        <strain evidence="5 6">A59</strain>
    </source>
</reference>
<dbReference type="Pfam" id="PF01370">
    <property type="entry name" value="Epimerase"/>
    <property type="match status" value="1"/>
</dbReference>
<evidence type="ECO:0000313" key="6">
    <source>
        <dbReference type="Proteomes" id="UP000037688"/>
    </source>
</evidence>
<sequence>MNILITGAAGKIGQDLSQHLSEAFHLRLTDLNIDRLQTYQGTSHEIMTLDVTDPEACQHACEGMDMVVHLAGDPSPHAGFYESLLDINIKGTFNVFRAAKDQGVRRVILASSAQTIEGYPIDAQVYPDMPTRPRNLYGVSKCFGESLASYFAYTEGLQSVAIRIGAYDDFQPDGPPLEARDMSAYISPADLCDLMFKAITATDLEPFTILHGISNNRFKRLNLEATQKQVGYNPKSDAFALSQISLYDTPR</sequence>
<comment type="caution">
    <text evidence="5">The sequence shown here is derived from an EMBL/GenBank/DDBJ whole genome shotgun (WGS) entry which is preliminary data.</text>
</comment>
<dbReference type="AlphaFoldDB" id="A0A0N1IWV0"/>
<evidence type="ECO:0000313" key="5">
    <source>
        <dbReference type="EMBL" id="KOY17691.1"/>
    </source>
</evidence>
<dbReference type="PANTHER" id="PTHR43103">
    <property type="entry name" value="NUCLEOSIDE-DIPHOSPHATE-SUGAR EPIMERASE"/>
    <property type="match status" value="1"/>
</dbReference>
<dbReference type="GO" id="GO:0016491">
    <property type="term" value="F:oxidoreductase activity"/>
    <property type="evidence" value="ECO:0007669"/>
    <property type="project" value="UniProtKB-KW"/>
</dbReference>
<dbReference type="Gene3D" id="3.40.50.720">
    <property type="entry name" value="NAD(P)-binding Rossmann-like Domain"/>
    <property type="match status" value="1"/>
</dbReference>
<dbReference type="RefSeq" id="WP_053779823.1">
    <property type="nucleotide sequence ID" value="NZ_LITU01000036.1"/>
</dbReference>
<proteinExistence type="inferred from homology"/>
<dbReference type="InterPro" id="IPR036291">
    <property type="entry name" value="NAD(P)-bd_dom_sf"/>
</dbReference>
<gene>
    <name evidence="5" type="ORF">AMS66_05475</name>
</gene>
<dbReference type="EMBL" id="LITU01000036">
    <property type="protein sequence ID" value="KOY17691.1"/>
    <property type="molecule type" value="Genomic_DNA"/>
</dbReference>
<evidence type="ECO:0000256" key="2">
    <source>
        <dbReference type="ARBA" id="ARBA00023002"/>
    </source>
</evidence>
<accession>A0A0N1IWV0</accession>